<dbReference type="eggNOG" id="COG3666">
    <property type="taxonomic scope" value="Bacteria"/>
</dbReference>
<dbReference type="STRING" id="1423754.FC39_GL001446"/>
<dbReference type="PANTHER" id="PTHR33408">
    <property type="entry name" value="TRANSPOSASE"/>
    <property type="match status" value="1"/>
</dbReference>
<feature type="domain" description="Transposase DDE" evidence="1">
    <location>
        <begin position="78"/>
        <end position="151"/>
    </location>
</feature>
<dbReference type="PATRIC" id="fig|1423754.3.peg.1489"/>
<evidence type="ECO:0000313" key="2">
    <source>
        <dbReference type="EMBL" id="KRM38053.1"/>
    </source>
</evidence>
<evidence type="ECO:0000259" key="1">
    <source>
        <dbReference type="Pfam" id="PF13751"/>
    </source>
</evidence>
<keyword evidence="3" id="KW-1185">Reference proteome</keyword>
<gene>
    <name evidence="2" type="ORF">FC39_GL001446</name>
</gene>
<protein>
    <submittedName>
        <fullName evidence="2">Transposase ISLhe63</fullName>
    </submittedName>
</protein>
<dbReference type="Proteomes" id="UP000051223">
    <property type="component" value="Unassembled WGS sequence"/>
</dbReference>
<name>A0A0R1Y8A3_9LACO</name>
<dbReference type="EMBL" id="AZGI01000054">
    <property type="protein sequence ID" value="KRM38053.1"/>
    <property type="molecule type" value="Genomic_DNA"/>
</dbReference>
<organism evidence="2 3">
    <name type="scientific">Lactobacillus hamsteri DSM 5661 = JCM 6256</name>
    <dbReference type="NCBI Taxonomy" id="1423754"/>
    <lineage>
        <taxon>Bacteria</taxon>
        <taxon>Bacillati</taxon>
        <taxon>Bacillota</taxon>
        <taxon>Bacilli</taxon>
        <taxon>Lactobacillales</taxon>
        <taxon>Lactobacillaceae</taxon>
        <taxon>Lactobacillus</taxon>
    </lineage>
</organism>
<accession>A0A0R1Y8A3</accession>
<evidence type="ECO:0000313" key="3">
    <source>
        <dbReference type="Proteomes" id="UP000051223"/>
    </source>
</evidence>
<dbReference type="Pfam" id="PF13751">
    <property type="entry name" value="DDE_Tnp_1_6"/>
    <property type="match status" value="1"/>
</dbReference>
<sequence length="158" mass="18381">MYQNYTTGQTVLTLNLDFTISNNHLANTISCFVDSIPEDVLLGDTAKTGRPAYHPAMMLKILLFAFIDGTKIEADANRYNPNWQYLKEKTKEVLQSPEGRHIYSMRKYDVEPIFGHLKNVFGMRRTHLRGKKKVETDVGIAFVMMNLSKYWNRRWSKD</sequence>
<comment type="caution">
    <text evidence="2">The sequence shown here is derived from an EMBL/GenBank/DDBJ whole genome shotgun (WGS) entry which is preliminary data.</text>
</comment>
<dbReference type="AlphaFoldDB" id="A0A0R1Y8A3"/>
<reference evidence="2 3" key="1">
    <citation type="journal article" date="2015" name="Genome Announc.">
        <title>Expanding the biotechnology potential of lactobacilli through comparative genomics of 213 strains and associated genera.</title>
        <authorList>
            <person name="Sun Z."/>
            <person name="Harris H.M."/>
            <person name="McCann A."/>
            <person name="Guo C."/>
            <person name="Argimon S."/>
            <person name="Zhang W."/>
            <person name="Yang X."/>
            <person name="Jeffery I.B."/>
            <person name="Cooney J.C."/>
            <person name="Kagawa T.F."/>
            <person name="Liu W."/>
            <person name="Song Y."/>
            <person name="Salvetti E."/>
            <person name="Wrobel A."/>
            <person name="Rasinkangas P."/>
            <person name="Parkhill J."/>
            <person name="Rea M.C."/>
            <person name="O'Sullivan O."/>
            <person name="Ritari J."/>
            <person name="Douillard F.P."/>
            <person name="Paul Ross R."/>
            <person name="Yang R."/>
            <person name="Briner A.E."/>
            <person name="Felis G.E."/>
            <person name="de Vos W.M."/>
            <person name="Barrangou R."/>
            <person name="Klaenhammer T.R."/>
            <person name="Caufield P.W."/>
            <person name="Cui Y."/>
            <person name="Zhang H."/>
            <person name="O'Toole P.W."/>
        </authorList>
    </citation>
    <scope>NUCLEOTIDE SEQUENCE [LARGE SCALE GENOMIC DNA]</scope>
    <source>
        <strain evidence="2 3">DSM 5661</strain>
    </source>
</reference>
<dbReference type="InterPro" id="IPR025668">
    <property type="entry name" value="Tnp_DDE_dom"/>
</dbReference>
<proteinExistence type="predicted"/>